<keyword evidence="2" id="KW-1185">Reference proteome</keyword>
<reference evidence="1 2" key="1">
    <citation type="submission" date="2018-07" db="EMBL/GenBank/DDBJ databases">
        <title>The genomes of Aspergillus section Nigri reveals drivers in fungal speciation.</title>
        <authorList>
            <consortium name="DOE Joint Genome Institute"/>
            <person name="Vesth T.C."/>
            <person name="Nybo J."/>
            <person name="Theobald S."/>
            <person name="Brandl J."/>
            <person name="Frisvad J.C."/>
            <person name="Nielsen K.F."/>
            <person name="Lyhne E.K."/>
            <person name="Kogle M.E."/>
            <person name="Kuo A."/>
            <person name="Riley R."/>
            <person name="Clum A."/>
            <person name="Nolan M."/>
            <person name="Lipzen A."/>
            <person name="Salamov A."/>
            <person name="Henrissat B."/>
            <person name="Wiebenga A."/>
            <person name="De vries R.P."/>
            <person name="Grigoriev I.V."/>
            <person name="Mortensen U.H."/>
            <person name="Andersen M.R."/>
            <person name="Baker S.E."/>
        </authorList>
    </citation>
    <scope>NUCLEOTIDE SEQUENCE [LARGE SCALE GENOMIC DNA]</scope>
    <source>
        <strain evidence="1 2">CBS 139.54b</strain>
    </source>
</reference>
<name>A0A3F3PHG7_9EURO</name>
<gene>
    <name evidence="1" type="ORF">BDQ94DRAFT_155733</name>
</gene>
<protein>
    <submittedName>
        <fullName evidence="1">Uncharacterized protein</fullName>
    </submittedName>
</protein>
<evidence type="ECO:0000313" key="2">
    <source>
        <dbReference type="Proteomes" id="UP000253729"/>
    </source>
</evidence>
<sequence length="51" mass="6124">MSGRRQSDVLDYHNRTQALSDSMQLQGQYRLLVKCRLPARTKFWDRFIFSC</sequence>
<evidence type="ECO:0000313" key="1">
    <source>
        <dbReference type="EMBL" id="RDH26328.1"/>
    </source>
</evidence>
<dbReference type="EMBL" id="KZ852169">
    <property type="protein sequence ID" value="RDH26328.1"/>
    <property type="molecule type" value="Genomic_DNA"/>
</dbReference>
<dbReference type="Proteomes" id="UP000253729">
    <property type="component" value="Unassembled WGS sequence"/>
</dbReference>
<dbReference type="AlphaFoldDB" id="A0A3F3PHG7"/>
<dbReference type="GeneID" id="38136880"/>
<proteinExistence type="predicted"/>
<organism evidence="1 2">
    <name type="scientific">Aspergillus welwitschiae</name>
    <dbReference type="NCBI Taxonomy" id="1341132"/>
    <lineage>
        <taxon>Eukaryota</taxon>
        <taxon>Fungi</taxon>
        <taxon>Dikarya</taxon>
        <taxon>Ascomycota</taxon>
        <taxon>Pezizomycotina</taxon>
        <taxon>Eurotiomycetes</taxon>
        <taxon>Eurotiomycetidae</taxon>
        <taxon>Eurotiales</taxon>
        <taxon>Aspergillaceae</taxon>
        <taxon>Aspergillus</taxon>
        <taxon>Aspergillus subgen. Circumdati</taxon>
    </lineage>
</organism>
<accession>A0A3F3PHG7</accession>
<dbReference type="RefSeq" id="XP_026619350.1">
    <property type="nucleotide sequence ID" value="XM_026768524.1"/>
</dbReference>